<gene>
    <name evidence="2" type="ORF">CSW47_10625</name>
</gene>
<dbReference type="PANTHER" id="PTHR38467:SF1">
    <property type="entry name" value="CONJUGATIVE TRANSFER: ASSEMBLY"/>
    <property type="match status" value="1"/>
</dbReference>
<dbReference type="EMBL" id="PELP01000333">
    <property type="protein sequence ID" value="RTH02539.1"/>
    <property type="molecule type" value="Genomic_DNA"/>
</dbReference>
<dbReference type="PANTHER" id="PTHR38467">
    <property type="match status" value="1"/>
</dbReference>
<evidence type="ECO:0000259" key="1">
    <source>
        <dbReference type="Pfam" id="PF19044"/>
    </source>
</evidence>
<protein>
    <recommendedName>
        <fullName evidence="1">TraG P-loop domain-containing protein</fullName>
    </recommendedName>
</protein>
<proteinExistence type="predicted"/>
<evidence type="ECO:0000313" key="2">
    <source>
        <dbReference type="EMBL" id="RTH02539.1"/>
    </source>
</evidence>
<dbReference type="InterPro" id="IPR027417">
    <property type="entry name" value="P-loop_NTPase"/>
</dbReference>
<comment type="caution">
    <text evidence="2">The sequence shown here is derived from an EMBL/GenBank/DDBJ whole genome shotgun (WGS) entry which is preliminary data.</text>
</comment>
<dbReference type="InterPro" id="IPR043964">
    <property type="entry name" value="P-loop_TraG"/>
</dbReference>
<evidence type="ECO:0000313" key="3">
    <source>
        <dbReference type="Proteomes" id="UP000286734"/>
    </source>
</evidence>
<dbReference type="InterPro" id="IPR053155">
    <property type="entry name" value="F-pilin_assembly_TraC"/>
</dbReference>
<feature type="domain" description="TraG P-loop" evidence="1">
    <location>
        <begin position="434"/>
        <end position="816"/>
    </location>
</feature>
<dbReference type="Gene3D" id="1.10.8.730">
    <property type="match status" value="1"/>
</dbReference>
<sequence>MSVFGIKTLPLADELPQWELEGGIVFTRNGKMEVGFELQLPQMLLFSDSDLEDFHRGFSYFLRLAVPEGERFRLFVEVRQEAESYLESIRRERGSYVHSLGELFFDARMKMFEDLARRGVLRTWRYYGFLTLTPPRGKVRGMFSEREYEEAMALARAIREEFAVQLRSIGIKAVPADDQRLFETLWRWFNPDKPVSRYLPPGERPPYGSPDYEGLTAQLAKTEVDNAYSTRIFVGNTWISGMAMGVSPDVTSTGFVDKLLRMDGEFYLVVDWYHRETASEVRKLSTTLRTATAMTRADTVVDPGVFVKAENYSEALKRVQGEGRQIFDVAVHLIFLSRDEKEVVRKLQEARGRFAELGGVRGIEVQDFFEAWVSVSPGSGRVPYYKAKLLEDNAADFMPTWSPWRGLEKPVAVYEGQGGVTVQIDPFAKEFPAKHGIVVGGTGRGKSFFVQSFLNQLALRGVEVVIVDRGFNYVALVELLGGSVVVVDPVEGTSINPFELPEGELFPSEEKKDLIRALFRAMVPPPSNEQEAAIEEAIFMAAVEQTYLMQQQEDERGNRYLEPFTLSTVVRKLRTMEQVNGKPMGPNEKEIASRLAYALDNWTGDSVYGRFVDRPSNVSLDAQVVYFETGKLGSDGPLTQVGLLLISDLIWKKITKKSGPKVVVLDEAWALLKTRYGAAVVENLYRRSRTFGAAVYAVTQSLQDFVTGYSQGILENTYYHYLLPAPGQEEYVRKLFGVPERAIERVYKKLEFKPGEYSEVLVVLRAGTGLVGGVVRNRVSPLEYWAYTTNPEDKEKRRRAAEKYGNLRDALVALAKGEVV</sequence>
<name>A0A430R561_THESC</name>
<dbReference type="RefSeq" id="WP_126200692.1">
    <property type="nucleotide sequence ID" value="NZ_PELP01000333.1"/>
</dbReference>
<dbReference type="SUPFAM" id="SSF52540">
    <property type="entry name" value="P-loop containing nucleoside triphosphate hydrolases"/>
    <property type="match status" value="1"/>
</dbReference>
<organism evidence="2 3">
    <name type="scientific">Thermus scotoductus</name>
    <dbReference type="NCBI Taxonomy" id="37636"/>
    <lineage>
        <taxon>Bacteria</taxon>
        <taxon>Thermotogati</taxon>
        <taxon>Deinococcota</taxon>
        <taxon>Deinococci</taxon>
        <taxon>Thermales</taxon>
        <taxon>Thermaceae</taxon>
        <taxon>Thermus</taxon>
    </lineage>
</organism>
<dbReference type="Pfam" id="PF19044">
    <property type="entry name" value="P-loop_TraG"/>
    <property type="match status" value="1"/>
</dbReference>
<reference evidence="2 3" key="1">
    <citation type="journal article" date="2019" name="Extremophiles">
        <title>Biogeography of thermophiles and predominance of Thermus scotoductus in domestic water heaters.</title>
        <authorList>
            <person name="Wilpiszeski R.L."/>
            <person name="Zhang Z."/>
            <person name="House C.H."/>
        </authorList>
    </citation>
    <scope>NUCLEOTIDE SEQUENCE [LARGE SCALE GENOMIC DNA]</scope>
    <source>
        <strain evidence="2 3">34_S34</strain>
    </source>
</reference>
<dbReference type="AlphaFoldDB" id="A0A430R561"/>
<dbReference type="Proteomes" id="UP000286734">
    <property type="component" value="Unassembled WGS sequence"/>
</dbReference>
<dbReference type="Gene3D" id="3.40.50.300">
    <property type="entry name" value="P-loop containing nucleotide triphosphate hydrolases"/>
    <property type="match status" value="1"/>
</dbReference>
<accession>A0A430R561</accession>